<feature type="compositionally biased region" description="Basic and acidic residues" evidence="5">
    <location>
        <begin position="582"/>
        <end position="595"/>
    </location>
</feature>
<feature type="domain" description="SOWAHA-C winged helix-turn-helix" evidence="6">
    <location>
        <begin position="3"/>
        <end position="75"/>
    </location>
</feature>
<evidence type="ECO:0000256" key="5">
    <source>
        <dbReference type="SAM" id="MobiDB-lite"/>
    </source>
</evidence>
<feature type="compositionally biased region" description="Basic and acidic residues" evidence="5">
    <location>
        <begin position="94"/>
        <end position="106"/>
    </location>
</feature>
<dbReference type="RefSeq" id="XP_012401666.2">
    <property type="nucleotide sequence ID" value="XM_012546212.3"/>
</dbReference>
<feature type="compositionally biased region" description="Low complexity" evidence="5">
    <location>
        <begin position="325"/>
        <end position="351"/>
    </location>
</feature>
<reference evidence="7 8" key="1">
    <citation type="journal article" date="2011" name="Proc. Natl. Acad. Sci. U.S.A.">
        <title>Genetic diversity and population structure of the endangered marsupial Sarcophilus harrisii (Tasmanian devil).</title>
        <authorList>
            <person name="Miller W."/>
            <person name="Hayes V.M."/>
            <person name="Ratan A."/>
            <person name="Petersen D.C."/>
            <person name="Wittekindt N.E."/>
            <person name="Miller J."/>
            <person name="Walenz B."/>
            <person name="Knight J."/>
            <person name="Qi J."/>
            <person name="Zhao F."/>
            <person name="Wang Q."/>
            <person name="Bedoya-Reina O.C."/>
            <person name="Katiyar N."/>
            <person name="Tomsho L.P."/>
            <person name="Kasson L.M."/>
            <person name="Hardie R.A."/>
            <person name="Woodbridge P."/>
            <person name="Tindall E.A."/>
            <person name="Bertelsen M.F."/>
            <person name="Dixon D."/>
            <person name="Pyecroft S."/>
            <person name="Helgen K.M."/>
            <person name="Lesk A.M."/>
            <person name="Pringle T.H."/>
            <person name="Patterson N."/>
            <person name="Zhang Y."/>
            <person name="Kreiss A."/>
            <person name="Woods G.M."/>
            <person name="Jones M.E."/>
            <person name="Schuster S.C."/>
        </authorList>
    </citation>
    <scope>NUCLEOTIDE SEQUENCE [LARGE SCALE GENOMIC DNA]</scope>
</reference>
<dbReference type="Proteomes" id="UP000007648">
    <property type="component" value="Unassembled WGS sequence"/>
</dbReference>
<dbReference type="SMART" id="SM00248">
    <property type="entry name" value="ANK"/>
    <property type="match status" value="2"/>
</dbReference>
<accession>A0A7N4PYH4</accession>
<feature type="repeat" description="ANK" evidence="4">
    <location>
        <begin position="430"/>
        <end position="451"/>
    </location>
</feature>
<dbReference type="InterPro" id="IPR036770">
    <property type="entry name" value="Ankyrin_rpt-contain_sf"/>
</dbReference>
<dbReference type="PANTHER" id="PTHR14491">
    <property type="entry name" value="SOSONDOWAH, ISOFORM G"/>
    <property type="match status" value="1"/>
</dbReference>
<feature type="region of interest" description="Disordered" evidence="5">
    <location>
        <begin position="306"/>
        <end position="351"/>
    </location>
</feature>
<feature type="compositionally biased region" description="Gly residues" evidence="5">
    <location>
        <begin position="314"/>
        <end position="324"/>
    </location>
</feature>
<dbReference type="CTD" id="65124"/>
<proteinExistence type="inferred from homology"/>
<comment type="similarity">
    <text evidence="3">Belongs to the SOWAH family.</text>
</comment>
<gene>
    <name evidence="7" type="primary">SOWAHC</name>
</gene>
<keyword evidence="1" id="KW-0677">Repeat</keyword>
<dbReference type="Ensembl" id="ENSSHAT00000043343.1">
    <property type="protein sequence ID" value="ENSSHAP00000045312.1"/>
    <property type="gene ID" value="ENSSHAG00000020695.1"/>
</dbReference>
<evidence type="ECO:0000256" key="1">
    <source>
        <dbReference type="ARBA" id="ARBA00022737"/>
    </source>
</evidence>
<feature type="region of interest" description="Disordered" evidence="5">
    <location>
        <begin position="75"/>
        <end position="266"/>
    </location>
</feature>
<dbReference type="Pfam" id="PF25877">
    <property type="entry name" value="WHD_SOWAH"/>
    <property type="match status" value="1"/>
</dbReference>
<keyword evidence="8" id="KW-1185">Reference proteome</keyword>
<dbReference type="GeneTree" id="ENSGT00950000183003"/>
<dbReference type="Gene3D" id="1.25.40.20">
    <property type="entry name" value="Ankyrin repeat-containing domain"/>
    <property type="match status" value="1"/>
</dbReference>
<name>A0A7N4PYH4_SARHA</name>
<dbReference type="AlphaFoldDB" id="A0A7N4PYH4"/>
<evidence type="ECO:0000313" key="8">
    <source>
        <dbReference type="Proteomes" id="UP000007648"/>
    </source>
</evidence>
<evidence type="ECO:0000313" key="7">
    <source>
        <dbReference type="Ensembl" id="ENSSHAP00000045312.1"/>
    </source>
</evidence>
<evidence type="ECO:0000256" key="2">
    <source>
        <dbReference type="ARBA" id="ARBA00023043"/>
    </source>
</evidence>
<dbReference type="PROSITE" id="PS50088">
    <property type="entry name" value="ANK_REPEAT"/>
    <property type="match status" value="1"/>
</dbReference>
<dbReference type="SUPFAM" id="SSF48403">
    <property type="entry name" value="Ankyrin repeat"/>
    <property type="match status" value="1"/>
</dbReference>
<evidence type="ECO:0000256" key="3">
    <source>
        <dbReference type="ARBA" id="ARBA00038122"/>
    </source>
</evidence>
<dbReference type="InterPro" id="IPR058889">
    <property type="entry name" value="WHD_SOWAHA-C"/>
</dbReference>
<dbReference type="InterPro" id="IPR002110">
    <property type="entry name" value="Ankyrin_rpt"/>
</dbReference>
<sequence>MEELGQEAVLLFLTQRGGRVRNAELVEHFRGALGGEPEQRARARERFKHLVNTVATVRTDPEDGTKYVYLKKKFTSGGLPLPGHEGAPTPRVPEGGERGTGSEHHPSPPAGPGDLRKEDARSPPPSPGSREPNPELQEREQQLPPPAALQVVPSISVTEAPELEEASGPLDGTNLPSPNGLESPEGSVLPSTGDHLVPESPPEESGQTADQELPPQLVSGESGRNELPRLGQVQPLGVGARRKNSRRNVPLLRGLPQGSCGGEELEPFSKNWEEADVCSSPGGVSTPRPGRKNLLDLMIGSSPQLKRSFFVGGNNPGGSSGGGRAPRSGGDSDTASLASSSTEEEGSATGSVALDPLEHAWMLSASDGKWDSLEGLLTCEPGLLAKRDFITGFTCLHWAAKHGKQELLAMLVNFANKHQLPVNINARTSAGYTALHLAAMHGHVEVVKLLVGAYDADVDIRDYSGKKASQYLSQSIAEEIKNLVGALEDDDGESASESVGGRWKLSKVLPSNLITYKLSHVLEDGGDHHHYHHHHHSLADGSSGSKSSSRKASGGGGSSRMKPRLNKIRFRTQIIHSTPSFRDPEQPLSEEERPLKSSSSTSSFKLRPKSNVFGHEDIGNKPGNEHWEIFLFFRETPLA</sequence>
<reference evidence="7" key="3">
    <citation type="submission" date="2025-09" db="UniProtKB">
        <authorList>
            <consortium name="Ensembl"/>
        </authorList>
    </citation>
    <scope>IDENTIFICATION</scope>
</reference>
<dbReference type="InParanoid" id="A0A7N4PYH4"/>
<dbReference type="PROSITE" id="PS50297">
    <property type="entry name" value="ANK_REP_REGION"/>
    <property type="match status" value="1"/>
</dbReference>
<dbReference type="OrthoDB" id="60433at2759"/>
<feature type="compositionally biased region" description="Low complexity" evidence="5">
    <location>
        <begin position="539"/>
        <end position="552"/>
    </location>
</feature>
<evidence type="ECO:0000259" key="6">
    <source>
        <dbReference type="Pfam" id="PF25877"/>
    </source>
</evidence>
<dbReference type="FunCoup" id="A0A7N4PYH4">
    <property type="interactions" value="152"/>
</dbReference>
<feature type="region of interest" description="Disordered" evidence="5">
    <location>
        <begin position="527"/>
        <end position="608"/>
    </location>
</feature>
<keyword evidence="2 4" id="KW-0040">ANK repeat</keyword>
<protein>
    <submittedName>
        <fullName evidence="7">Sosondowah ankyrin repeat domain family member C</fullName>
    </submittedName>
</protein>
<dbReference type="PANTHER" id="PTHR14491:SF4">
    <property type="entry name" value="ANKYRIN REPEAT DOMAIN-CONTAINING PROTEIN SOWAHC"/>
    <property type="match status" value="1"/>
</dbReference>
<dbReference type="GeneID" id="100917326"/>
<reference evidence="7" key="2">
    <citation type="submission" date="2025-08" db="UniProtKB">
        <authorList>
            <consortium name="Ensembl"/>
        </authorList>
    </citation>
    <scope>IDENTIFICATION</scope>
</reference>
<organism evidence="7 8">
    <name type="scientific">Sarcophilus harrisii</name>
    <name type="common">Tasmanian devil</name>
    <name type="synonym">Sarcophilus laniarius</name>
    <dbReference type="NCBI Taxonomy" id="9305"/>
    <lineage>
        <taxon>Eukaryota</taxon>
        <taxon>Metazoa</taxon>
        <taxon>Chordata</taxon>
        <taxon>Craniata</taxon>
        <taxon>Vertebrata</taxon>
        <taxon>Euteleostomi</taxon>
        <taxon>Mammalia</taxon>
        <taxon>Metatheria</taxon>
        <taxon>Dasyuromorphia</taxon>
        <taxon>Dasyuridae</taxon>
        <taxon>Sarcophilus</taxon>
    </lineage>
</organism>
<evidence type="ECO:0000256" key="4">
    <source>
        <dbReference type="PROSITE-ProRule" id="PRU00023"/>
    </source>
</evidence>
<feature type="compositionally biased region" description="Basic residues" evidence="5">
    <location>
        <begin position="561"/>
        <end position="570"/>
    </location>
</feature>
<feature type="compositionally biased region" description="Basic and acidic residues" evidence="5">
    <location>
        <begin position="132"/>
        <end position="141"/>
    </location>
</feature>
<dbReference type="Pfam" id="PF12796">
    <property type="entry name" value="Ank_2"/>
    <property type="match status" value="1"/>
</dbReference>
<dbReference type="KEGG" id="shr:100917326"/>